<protein>
    <recommendedName>
        <fullName evidence="4">DUF2815 domain-containing protein</fullName>
    </recommendedName>
</protein>
<dbReference type="RefSeq" id="WP_072596131.1">
    <property type="nucleotide sequence ID" value="NZ_CP018221.1"/>
</dbReference>
<evidence type="ECO:0000256" key="1">
    <source>
        <dbReference type="SAM" id="MobiDB-lite"/>
    </source>
</evidence>
<name>A0A1L3ZSG3_9SPHN</name>
<dbReference type="AlphaFoldDB" id="A0A1L3ZSG3"/>
<dbReference type="KEGG" id="sphj:BSL82_03920"/>
<dbReference type="InterPro" id="IPR012340">
    <property type="entry name" value="NA-bd_OB-fold"/>
</dbReference>
<evidence type="ECO:0008006" key="4">
    <source>
        <dbReference type="Google" id="ProtNLM"/>
    </source>
</evidence>
<evidence type="ECO:0000313" key="2">
    <source>
        <dbReference type="EMBL" id="API58564.1"/>
    </source>
</evidence>
<sequence>MAKKPRIQATVGPFVFAYPHLTSPDSEGQYADNKYKVDGICDPASPAAKSAEAVIKDTLKQFGLSAKGTQLPLKKETAKNDKGKREPTGKLMFRTNSQYAPTICDAAGTPIPEKALKKLKIGAGSEGLLQGFFTDYTRTEKIRNADGEVEEVETVGLKFTLTGVQLIKLVKGGGQGANFSAYDGGGFTYGSDEDDDDDLNIDADDSTDEEDTDDNGGLDI</sequence>
<feature type="region of interest" description="Disordered" evidence="1">
    <location>
        <begin position="182"/>
        <end position="220"/>
    </location>
</feature>
<organism evidence="2 3">
    <name type="scientific">Tardibacter chloracetimidivorans</name>
    <dbReference type="NCBI Taxonomy" id="1921510"/>
    <lineage>
        <taxon>Bacteria</taxon>
        <taxon>Pseudomonadati</taxon>
        <taxon>Pseudomonadota</taxon>
        <taxon>Alphaproteobacteria</taxon>
        <taxon>Sphingomonadales</taxon>
        <taxon>Sphingomonadaceae</taxon>
        <taxon>Tardibacter</taxon>
    </lineage>
</organism>
<dbReference type="SUPFAM" id="SSF50249">
    <property type="entry name" value="Nucleic acid-binding proteins"/>
    <property type="match status" value="1"/>
</dbReference>
<proteinExistence type="predicted"/>
<dbReference type="EMBL" id="CP018221">
    <property type="protein sequence ID" value="API58564.1"/>
    <property type="molecule type" value="Genomic_DNA"/>
</dbReference>
<keyword evidence="3" id="KW-1185">Reference proteome</keyword>
<feature type="compositionally biased region" description="Acidic residues" evidence="1">
    <location>
        <begin position="191"/>
        <end position="220"/>
    </location>
</feature>
<reference evidence="3" key="1">
    <citation type="submission" date="2016-11" db="EMBL/GenBank/DDBJ databases">
        <title>Complete Genome Sequence of alachlor-degrading Sphingomonas sp. strain JJ-A5.</title>
        <authorList>
            <person name="Lee H."/>
            <person name="Ka J.-O."/>
        </authorList>
    </citation>
    <scope>NUCLEOTIDE SEQUENCE [LARGE SCALE GENOMIC DNA]</scope>
    <source>
        <strain evidence="3">JJ-A5</strain>
    </source>
</reference>
<accession>A0A1L3ZSG3</accession>
<dbReference type="OrthoDB" id="7595559at2"/>
<evidence type="ECO:0000313" key="3">
    <source>
        <dbReference type="Proteomes" id="UP000182063"/>
    </source>
</evidence>
<dbReference type="STRING" id="1921510.BSL82_03920"/>
<gene>
    <name evidence="2" type="ORF">BSL82_03920</name>
</gene>
<dbReference type="Gene3D" id="2.40.50.140">
    <property type="entry name" value="Nucleic acid-binding proteins"/>
    <property type="match status" value="1"/>
</dbReference>
<dbReference type="Proteomes" id="UP000182063">
    <property type="component" value="Chromosome"/>
</dbReference>